<keyword evidence="14 17" id="KW-0057">Aromatic amino acid biosynthesis</keyword>
<evidence type="ECO:0000256" key="9">
    <source>
        <dbReference type="ARBA" id="ARBA00022605"/>
    </source>
</evidence>
<evidence type="ECO:0000256" key="15">
    <source>
        <dbReference type="ARBA" id="ARBA00023239"/>
    </source>
</evidence>
<gene>
    <name evidence="17" type="primary">aroB</name>
    <name evidence="20" type="ORF">FE251_08150</name>
</gene>
<keyword evidence="15 17" id="KW-0456">Lyase</keyword>
<dbReference type="SUPFAM" id="SSF56796">
    <property type="entry name" value="Dehydroquinate synthase-like"/>
    <property type="match status" value="1"/>
</dbReference>
<dbReference type="EMBL" id="CP040899">
    <property type="protein sequence ID" value="QDB79344.1"/>
    <property type="molecule type" value="Genomic_DNA"/>
</dbReference>
<dbReference type="RefSeq" id="WP_139948446.1">
    <property type="nucleotide sequence ID" value="NZ_CP040899.1"/>
</dbReference>
<protein>
    <recommendedName>
        <fullName evidence="7 17">3-dehydroquinate synthase</fullName>
        <shortName evidence="17">DHQS</shortName>
        <ecNumber evidence="6 17">4.2.3.4</ecNumber>
    </recommendedName>
</protein>
<comment type="function">
    <text evidence="17">Catalyzes the conversion of 3-deoxy-D-arabino-heptulosonate 7-phosphate (DAHP) to dehydroquinate (DHQ).</text>
</comment>
<evidence type="ECO:0000313" key="20">
    <source>
        <dbReference type="EMBL" id="QDB79344.1"/>
    </source>
</evidence>
<evidence type="ECO:0000259" key="18">
    <source>
        <dbReference type="Pfam" id="PF01761"/>
    </source>
</evidence>
<dbReference type="InterPro" id="IPR016037">
    <property type="entry name" value="DHQ_synth_AroB"/>
</dbReference>
<dbReference type="Gene3D" id="1.20.1090.10">
    <property type="entry name" value="Dehydroquinate synthase-like - alpha domain"/>
    <property type="match status" value="1"/>
</dbReference>
<dbReference type="PANTHER" id="PTHR43622">
    <property type="entry name" value="3-DEHYDROQUINATE SYNTHASE"/>
    <property type="match status" value="1"/>
</dbReference>
<keyword evidence="11 17" id="KW-0547">Nucleotide-binding</keyword>
<evidence type="ECO:0000256" key="14">
    <source>
        <dbReference type="ARBA" id="ARBA00023141"/>
    </source>
</evidence>
<evidence type="ECO:0000256" key="3">
    <source>
        <dbReference type="ARBA" id="ARBA00004496"/>
    </source>
</evidence>
<comment type="catalytic activity">
    <reaction evidence="1 17">
        <text>7-phospho-2-dehydro-3-deoxy-D-arabino-heptonate = 3-dehydroquinate + phosphate</text>
        <dbReference type="Rhea" id="RHEA:21968"/>
        <dbReference type="ChEBI" id="CHEBI:32364"/>
        <dbReference type="ChEBI" id="CHEBI:43474"/>
        <dbReference type="ChEBI" id="CHEBI:58394"/>
        <dbReference type="EC" id="4.2.3.4"/>
    </reaction>
</comment>
<evidence type="ECO:0000256" key="13">
    <source>
        <dbReference type="ARBA" id="ARBA00023027"/>
    </source>
</evidence>
<feature type="binding site" evidence="17">
    <location>
        <position position="141"/>
    </location>
    <ligand>
        <name>NAD(+)</name>
        <dbReference type="ChEBI" id="CHEBI:57540"/>
    </ligand>
</feature>
<evidence type="ECO:0000256" key="2">
    <source>
        <dbReference type="ARBA" id="ARBA00001911"/>
    </source>
</evidence>
<dbReference type="Gene3D" id="3.40.50.1970">
    <property type="match status" value="1"/>
</dbReference>
<dbReference type="Proteomes" id="UP000313948">
    <property type="component" value="Chromosome"/>
</dbReference>
<dbReference type="PIRSF" id="PIRSF001455">
    <property type="entry name" value="DHQ_synth"/>
    <property type="match status" value="1"/>
</dbReference>
<evidence type="ECO:0000256" key="5">
    <source>
        <dbReference type="ARBA" id="ARBA00005412"/>
    </source>
</evidence>
<comment type="cofactor">
    <cofactor evidence="17">
        <name>Co(2+)</name>
        <dbReference type="ChEBI" id="CHEBI:48828"/>
    </cofactor>
    <cofactor evidence="17">
        <name>Zn(2+)</name>
        <dbReference type="ChEBI" id="CHEBI:29105"/>
    </cofactor>
    <text evidence="17">Binds 1 divalent metal cation per subunit. Can use either Co(2+) or Zn(2+).</text>
</comment>
<dbReference type="GO" id="GO:0003856">
    <property type="term" value="F:3-dehydroquinate synthase activity"/>
    <property type="evidence" value="ECO:0007669"/>
    <property type="project" value="UniProtKB-EC"/>
</dbReference>
<evidence type="ECO:0000256" key="11">
    <source>
        <dbReference type="ARBA" id="ARBA00022741"/>
    </source>
</evidence>
<keyword evidence="9 17" id="KW-0028">Amino-acid biosynthesis</keyword>
<feature type="binding site" evidence="17">
    <location>
        <position position="150"/>
    </location>
    <ligand>
        <name>NAD(+)</name>
        <dbReference type="ChEBI" id="CHEBI:57540"/>
    </ligand>
</feature>
<feature type="binding site" evidence="17">
    <location>
        <begin position="128"/>
        <end position="129"/>
    </location>
    <ligand>
        <name>NAD(+)</name>
        <dbReference type="ChEBI" id="CHEBI:57540"/>
    </ligand>
</feature>
<evidence type="ECO:0000256" key="1">
    <source>
        <dbReference type="ARBA" id="ARBA00001393"/>
    </source>
</evidence>
<keyword evidence="13 17" id="KW-0520">NAD</keyword>
<evidence type="ECO:0000256" key="17">
    <source>
        <dbReference type="HAMAP-Rule" id="MF_00110"/>
    </source>
</evidence>
<dbReference type="InterPro" id="IPR056179">
    <property type="entry name" value="DHQS_C"/>
</dbReference>
<feature type="binding site" evidence="17">
    <location>
        <begin position="104"/>
        <end position="108"/>
    </location>
    <ligand>
        <name>NAD(+)</name>
        <dbReference type="ChEBI" id="CHEBI:57540"/>
    </ligand>
</feature>
<dbReference type="EC" id="4.2.3.4" evidence="6 17"/>
<sequence length="359" mass="38158">MIEARVPVRAEHDYEVLIGRGLEAETARAVGSEPRRVLLVHQPPLAERAARLADVLRDAGHEVLPAEVPDGEAAKTAAVLTDLWGRLGRAAFTRQDVVVGLGGGAATDLAGFVAASWLRGVAVVHVPTTLLGMVDAAVGGKAAINTAEGKNLVGAFHSPRAVVCDLDTLATLPPQDHAAGLAEVVKCGFIADPRILELVEADAGTAALDPSTPVLAELVRRAVEVKADVVSADLREAGRREFLNYGHTLAHAIELSEDFRWRHGDAVAVGMVFAAELARAAGRLDPADVARHREVLGMLGLPTTYRQDRWAELLEAMGRDKKTRGSTLRFVVLDGIGRPGRLEGPDPELLRSAYATLAR</sequence>
<dbReference type="HAMAP" id="MF_00110">
    <property type="entry name" value="DHQ_synthase"/>
    <property type="match status" value="1"/>
</dbReference>
<feature type="binding site" evidence="17">
    <location>
        <position position="263"/>
    </location>
    <ligand>
        <name>Zn(2+)</name>
        <dbReference type="ChEBI" id="CHEBI:29105"/>
    </ligand>
</feature>
<reference evidence="20 21" key="1">
    <citation type="submission" date="2019-05" db="EMBL/GenBank/DDBJ databases">
        <title>Georgenia *** sp. nov., and Georgenia *** sp. nov., isolated from the intestinal contents of plateau pika (Ochotona curzoniae) in the Qinghai-Tibet plateau of China.</title>
        <authorList>
            <person name="Tian Z."/>
        </authorList>
    </citation>
    <scope>NUCLEOTIDE SEQUENCE [LARGE SCALE GENOMIC DNA]</scope>
    <source>
        <strain evidence="20 21">Z294</strain>
    </source>
</reference>
<keyword evidence="21" id="KW-1185">Reference proteome</keyword>
<accession>A0ABX5VLJ8</accession>
<evidence type="ECO:0000256" key="10">
    <source>
        <dbReference type="ARBA" id="ARBA00022723"/>
    </source>
</evidence>
<evidence type="ECO:0000256" key="6">
    <source>
        <dbReference type="ARBA" id="ARBA00013031"/>
    </source>
</evidence>
<dbReference type="InterPro" id="IPR030963">
    <property type="entry name" value="DHQ_synth_fam"/>
</dbReference>
<comment type="pathway">
    <text evidence="4 17">Metabolic intermediate biosynthesis; chorismate biosynthesis; chorismate from D-erythrose 4-phosphate and phosphoenolpyruvate: step 2/7.</text>
</comment>
<evidence type="ECO:0000313" key="21">
    <source>
        <dbReference type="Proteomes" id="UP000313948"/>
    </source>
</evidence>
<dbReference type="NCBIfam" id="TIGR01357">
    <property type="entry name" value="aroB"/>
    <property type="match status" value="1"/>
</dbReference>
<dbReference type="Pfam" id="PF01761">
    <property type="entry name" value="DHQ_synthase"/>
    <property type="match status" value="1"/>
</dbReference>
<organism evidence="20 21">
    <name type="scientific">Georgenia wutianyii</name>
    <dbReference type="NCBI Taxonomy" id="2585135"/>
    <lineage>
        <taxon>Bacteria</taxon>
        <taxon>Bacillati</taxon>
        <taxon>Actinomycetota</taxon>
        <taxon>Actinomycetes</taxon>
        <taxon>Micrococcales</taxon>
        <taxon>Bogoriellaceae</taxon>
        <taxon>Georgenia</taxon>
    </lineage>
</organism>
<dbReference type="PANTHER" id="PTHR43622:SF7">
    <property type="entry name" value="3-DEHYDROQUINATE SYNTHASE, CHLOROPLASTIC"/>
    <property type="match status" value="1"/>
</dbReference>
<evidence type="ECO:0000256" key="7">
    <source>
        <dbReference type="ARBA" id="ARBA00017684"/>
    </source>
</evidence>
<name>A0ABX5VLJ8_9MICO</name>
<evidence type="ECO:0000256" key="4">
    <source>
        <dbReference type="ARBA" id="ARBA00004661"/>
    </source>
</evidence>
<comment type="subcellular location">
    <subcellularLocation>
        <location evidence="3 17">Cytoplasm</location>
    </subcellularLocation>
</comment>
<proteinExistence type="inferred from homology"/>
<evidence type="ECO:0000256" key="12">
    <source>
        <dbReference type="ARBA" id="ARBA00022833"/>
    </source>
</evidence>
<comment type="similarity">
    <text evidence="5 17">Belongs to the sugar phosphate cyclases superfamily. Dehydroquinate synthase family.</text>
</comment>
<feature type="binding site" evidence="17">
    <location>
        <position position="183"/>
    </location>
    <ligand>
        <name>Zn(2+)</name>
        <dbReference type="ChEBI" id="CHEBI:29105"/>
    </ligand>
</feature>
<dbReference type="CDD" id="cd08195">
    <property type="entry name" value="DHQS"/>
    <property type="match status" value="1"/>
</dbReference>
<evidence type="ECO:0000256" key="16">
    <source>
        <dbReference type="ARBA" id="ARBA00023285"/>
    </source>
</evidence>
<dbReference type="InterPro" id="IPR050071">
    <property type="entry name" value="Dehydroquinate_synthase"/>
</dbReference>
<feature type="binding site" evidence="17">
    <location>
        <position position="247"/>
    </location>
    <ligand>
        <name>Zn(2+)</name>
        <dbReference type="ChEBI" id="CHEBI:29105"/>
    </ligand>
</feature>
<keyword evidence="10 17" id="KW-0479">Metal-binding</keyword>
<keyword evidence="8 17" id="KW-0963">Cytoplasm</keyword>
<evidence type="ECO:0000256" key="8">
    <source>
        <dbReference type="ARBA" id="ARBA00022490"/>
    </source>
</evidence>
<feature type="binding site" evidence="17">
    <location>
        <begin position="168"/>
        <end position="171"/>
    </location>
    <ligand>
        <name>NAD(+)</name>
        <dbReference type="ChEBI" id="CHEBI:57540"/>
    </ligand>
</feature>
<feature type="domain" description="3-dehydroquinate synthase C-terminal" evidence="19">
    <location>
        <begin position="180"/>
        <end position="323"/>
    </location>
</feature>
<feature type="domain" description="3-dehydroquinate synthase N-terminal" evidence="18">
    <location>
        <begin position="67"/>
        <end position="176"/>
    </location>
</feature>
<evidence type="ECO:0000259" key="19">
    <source>
        <dbReference type="Pfam" id="PF24621"/>
    </source>
</evidence>
<comment type="cofactor">
    <cofactor evidence="2 17">
        <name>NAD(+)</name>
        <dbReference type="ChEBI" id="CHEBI:57540"/>
    </cofactor>
</comment>
<dbReference type="Pfam" id="PF24621">
    <property type="entry name" value="DHQS_C"/>
    <property type="match status" value="1"/>
</dbReference>
<keyword evidence="16 17" id="KW-0170">Cobalt</keyword>
<feature type="binding site" evidence="17">
    <location>
        <begin position="70"/>
        <end position="75"/>
    </location>
    <ligand>
        <name>NAD(+)</name>
        <dbReference type="ChEBI" id="CHEBI:57540"/>
    </ligand>
</feature>
<keyword evidence="12 17" id="KW-0862">Zinc</keyword>
<dbReference type="InterPro" id="IPR030960">
    <property type="entry name" value="DHQS/DOIS_N"/>
</dbReference>